<keyword evidence="1" id="KW-0732">Signal</keyword>
<comment type="caution">
    <text evidence="3">The sequence shown here is derived from an EMBL/GenBank/DDBJ whole genome shotgun (WGS) entry which is preliminary data.</text>
</comment>
<dbReference type="AlphaFoldDB" id="A0A1X4NRG3"/>
<dbReference type="Pfam" id="PF07007">
    <property type="entry name" value="LprI"/>
    <property type="match status" value="1"/>
</dbReference>
<keyword evidence="4" id="KW-1185">Reference proteome</keyword>
<feature type="signal peptide" evidence="1">
    <location>
        <begin position="1"/>
        <end position="23"/>
    </location>
</feature>
<reference evidence="3 4" key="1">
    <citation type="submission" date="2014-03" db="EMBL/GenBank/DDBJ databases">
        <title>The draft genome sequence of Marivita geojedonensis KCTC 23882.</title>
        <authorList>
            <person name="Lai Q."/>
            <person name="Shao Z."/>
        </authorList>
    </citation>
    <scope>NUCLEOTIDE SEQUENCE [LARGE SCALE GENOMIC DNA]</scope>
    <source>
        <strain evidence="3 4">DPG-138</strain>
    </source>
</reference>
<protein>
    <recommendedName>
        <fullName evidence="2">Lysozyme inhibitor LprI-like N-terminal domain-containing protein</fullName>
    </recommendedName>
</protein>
<gene>
    <name evidence="3" type="ORF">MGEO_02780</name>
</gene>
<evidence type="ECO:0000313" key="3">
    <source>
        <dbReference type="EMBL" id="OSQ53476.1"/>
    </source>
</evidence>
<dbReference type="Gene3D" id="1.20.1270.180">
    <property type="match status" value="1"/>
</dbReference>
<name>A0A1X4NRG3_9RHOB</name>
<dbReference type="OrthoDB" id="7340239at2"/>
<dbReference type="Proteomes" id="UP000193926">
    <property type="component" value="Unassembled WGS sequence"/>
</dbReference>
<feature type="domain" description="Lysozyme inhibitor LprI-like N-terminal" evidence="2">
    <location>
        <begin position="29"/>
        <end position="128"/>
    </location>
</feature>
<dbReference type="STRING" id="1123756.MGEO_02780"/>
<dbReference type="EMBL" id="JFKC01000001">
    <property type="protein sequence ID" value="OSQ53476.1"/>
    <property type="molecule type" value="Genomic_DNA"/>
</dbReference>
<organism evidence="3 4">
    <name type="scientific">Marivita geojedonensis</name>
    <dbReference type="NCBI Taxonomy" id="1123756"/>
    <lineage>
        <taxon>Bacteria</taxon>
        <taxon>Pseudomonadati</taxon>
        <taxon>Pseudomonadota</taxon>
        <taxon>Alphaproteobacteria</taxon>
        <taxon>Rhodobacterales</taxon>
        <taxon>Roseobacteraceae</taxon>
        <taxon>Marivita</taxon>
    </lineage>
</organism>
<evidence type="ECO:0000259" key="2">
    <source>
        <dbReference type="Pfam" id="PF07007"/>
    </source>
</evidence>
<proteinExistence type="predicted"/>
<feature type="chain" id="PRO_5012078155" description="Lysozyme inhibitor LprI-like N-terminal domain-containing protein" evidence="1">
    <location>
        <begin position="24"/>
        <end position="133"/>
    </location>
</feature>
<accession>A0A1X4NRG3</accession>
<dbReference type="InterPro" id="IPR009739">
    <property type="entry name" value="LprI-like_N"/>
</dbReference>
<sequence>MTRFAVALAVTLLAMVGWSAASADPSFECSMNSSSQVEIGNCVGEAETTVNQTIEVALRFAMESAAELDAATERDTAVPALKAGQSAWEIYRDAHCEFVGSTFGGGSGTEIAIRSCRVELGRARVKELMSFLQ</sequence>
<evidence type="ECO:0000313" key="4">
    <source>
        <dbReference type="Proteomes" id="UP000193926"/>
    </source>
</evidence>
<evidence type="ECO:0000256" key="1">
    <source>
        <dbReference type="SAM" id="SignalP"/>
    </source>
</evidence>